<dbReference type="RefSeq" id="WP_175600992.1">
    <property type="nucleotide sequence ID" value="NZ_JABWGO010000002.1"/>
</dbReference>
<reference evidence="1 2" key="1">
    <citation type="submission" date="2020-06" db="EMBL/GenBank/DDBJ databases">
        <authorList>
            <person name="Chanama M."/>
        </authorList>
    </citation>
    <scope>NUCLEOTIDE SEQUENCE [LARGE SCALE GENOMIC DNA]</scope>
    <source>
        <strain evidence="1 2">TBRC6557</strain>
    </source>
</reference>
<dbReference type="Proteomes" id="UP000546126">
    <property type="component" value="Unassembled WGS sequence"/>
</dbReference>
<name>A0A7Y6IP85_9ACTN</name>
<proteinExistence type="predicted"/>
<comment type="caution">
    <text evidence="1">The sequence shown here is derived from an EMBL/GenBank/DDBJ whole genome shotgun (WGS) entry which is preliminary data.</text>
</comment>
<accession>A0A7Y6IP85</accession>
<evidence type="ECO:0000313" key="1">
    <source>
        <dbReference type="EMBL" id="NUW41500.1"/>
    </source>
</evidence>
<gene>
    <name evidence="1" type="ORF">HT134_15330</name>
</gene>
<organism evidence="1 2">
    <name type="scientific">Nonomuraea rhodomycinica</name>
    <dbReference type="NCBI Taxonomy" id="1712872"/>
    <lineage>
        <taxon>Bacteria</taxon>
        <taxon>Bacillati</taxon>
        <taxon>Actinomycetota</taxon>
        <taxon>Actinomycetes</taxon>
        <taxon>Streptosporangiales</taxon>
        <taxon>Streptosporangiaceae</taxon>
        <taxon>Nonomuraea</taxon>
    </lineage>
</organism>
<protein>
    <submittedName>
        <fullName evidence="1">Uncharacterized protein</fullName>
    </submittedName>
</protein>
<keyword evidence="2" id="KW-1185">Reference proteome</keyword>
<dbReference type="AlphaFoldDB" id="A0A7Y6IP85"/>
<dbReference type="EMBL" id="JABWGO010000002">
    <property type="protein sequence ID" value="NUW41500.1"/>
    <property type="molecule type" value="Genomic_DNA"/>
</dbReference>
<sequence>MATVLSLGAGAAQASARQEGPYCPDQAPWAGVWQGSEVRGGQYIDHYRVPFRFGWKWVDVVCD</sequence>
<evidence type="ECO:0000313" key="2">
    <source>
        <dbReference type="Proteomes" id="UP000546126"/>
    </source>
</evidence>